<keyword evidence="4" id="KW-1185">Reference proteome</keyword>
<evidence type="ECO:0000313" key="3">
    <source>
        <dbReference type="EMBL" id="CDW75313.1"/>
    </source>
</evidence>
<dbReference type="EMBL" id="CCKQ01004165">
    <property type="protein sequence ID" value="CDW75313.1"/>
    <property type="molecule type" value="Genomic_DNA"/>
</dbReference>
<evidence type="ECO:0000256" key="1">
    <source>
        <dbReference type="ARBA" id="ARBA00008315"/>
    </source>
</evidence>
<reference evidence="3 4" key="1">
    <citation type="submission" date="2014-06" db="EMBL/GenBank/DDBJ databases">
        <authorList>
            <person name="Swart Estienne"/>
        </authorList>
    </citation>
    <scope>NUCLEOTIDE SEQUENCE [LARGE SCALE GENOMIC DNA]</scope>
    <source>
        <strain evidence="3 4">130c</strain>
    </source>
</reference>
<name>A0A078A1G1_STYLE</name>
<proteinExistence type="inferred from homology"/>
<comment type="similarity">
    <text evidence="1">Belongs to the CFAP97 family.</text>
</comment>
<gene>
    <name evidence="3" type="primary">Contig11489.g12296</name>
    <name evidence="3" type="ORF">STYLEM_4300</name>
</gene>
<feature type="compositionally biased region" description="Polar residues" evidence="2">
    <location>
        <begin position="163"/>
        <end position="208"/>
    </location>
</feature>
<evidence type="ECO:0000313" key="4">
    <source>
        <dbReference type="Proteomes" id="UP000039865"/>
    </source>
</evidence>
<dbReference type="InterPro" id="IPR029488">
    <property type="entry name" value="Hmw/CFAP97"/>
</dbReference>
<organism evidence="3 4">
    <name type="scientific">Stylonychia lemnae</name>
    <name type="common">Ciliate</name>
    <dbReference type="NCBI Taxonomy" id="5949"/>
    <lineage>
        <taxon>Eukaryota</taxon>
        <taxon>Sar</taxon>
        <taxon>Alveolata</taxon>
        <taxon>Ciliophora</taxon>
        <taxon>Intramacronucleata</taxon>
        <taxon>Spirotrichea</taxon>
        <taxon>Stichotrichia</taxon>
        <taxon>Sporadotrichida</taxon>
        <taxon>Oxytrichidae</taxon>
        <taxon>Stylonychinae</taxon>
        <taxon>Stylonychia</taxon>
    </lineage>
</organism>
<dbReference type="OrthoDB" id="325711at2759"/>
<protein>
    <submittedName>
        <fullName evidence="3">Uncharacterized protein</fullName>
    </submittedName>
</protein>
<dbReference type="Proteomes" id="UP000039865">
    <property type="component" value="Unassembled WGS sequence"/>
</dbReference>
<sequence>MEMHQKKLLDIKSKNTKIESKRIEDILHRKHEEKIRNFEFMKQEKELEVNRNNKKLLEKLVEISKGKHLGVETLTPVNHSLGTSSMFRPKSLNIVSRKKESQKIEEDNFKFAKRLFESHGLISVKEMKEQFKEHVKIKKHVRKLNGKIDKDGKKQRHGLLPPINSSAQKNKSIAQNDDTHKSQPNIGTNENVTTELSQSNATGTMSNNNVIAQNPITLEKKLPVPQSQDVQQMPDNISPLITSDQNQADHQQQSKIVSVSNDYEIQPLAQKQTQ</sequence>
<dbReference type="InParanoid" id="A0A078A1G1"/>
<feature type="region of interest" description="Disordered" evidence="2">
    <location>
        <begin position="225"/>
        <end position="274"/>
    </location>
</feature>
<feature type="region of interest" description="Disordered" evidence="2">
    <location>
        <begin position="143"/>
        <end position="208"/>
    </location>
</feature>
<accession>A0A078A1G1</accession>
<dbReference type="AlphaFoldDB" id="A0A078A1G1"/>
<evidence type="ECO:0000256" key="2">
    <source>
        <dbReference type="SAM" id="MobiDB-lite"/>
    </source>
</evidence>
<dbReference type="Pfam" id="PF13879">
    <property type="entry name" value="Hmw_CFAP97"/>
    <property type="match status" value="1"/>
</dbReference>